<keyword evidence="10" id="KW-0406">Ion transport</keyword>
<evidence type="ECO:0000313" key="17">
    <source>
        <dbReference type="EMBL" id="PIL27128.1"/>
    </source>
</evidence>
<feature type="transmembrane region" description="Helical" evidence="15">
    <location>
        <begin position="259"/>
        <end position="277"/>
    </location>
</feature>
<dbReference type="GO" id="GO:0006879">
    <property type="term" value="P:intracellular iron ion homeostasis"/>
    <property type="evidence" value="ECO:0007669"/>
    <property type="project" value="TreeGrafter"/>
</dbReference>
<dbReference type="Pfam" id="PF08030">
    <property type="entry name" value="NAD_binding_6"/>
    <property type="match status" value="1"/>
</dbReference>
<evidence type="ECO:0000256" key="12">
    <source>
        <dbReference type="ARBA" id="ARBA00023180"/>
    </source>
</evidence>
<dbReference type="InterPro" id="IPR039261">
    <property type="entry name" value="FNR_nucleotide-bd"/>
</dbReference>
<evidence type="ECO:0000256" key="3">
    <source>
        <dbReference type="ARBA" id="ARBA00012668"/>
    </source>
</evidence>
<dbReference type="AlphaFoldDB" id="A0A2G8S0P6"/>
<dbReference type="SUPFAM" id="SSF52343">
    <property type="entry name" value="Ferredoxin reductase-like, C-terminal NADP-linked domain"/>
    <property type="match status" value="1"/>
</dbReference>
<organism evidence="17 18">
    <name type="scientific">Ganoderma sinense ZZ0214-1</name>
    <dbReference type="NCBI Taxonomy" id="1077348"/>
    <lineage>
        <taxon>Eukaryota</taxon>
        <taxon>Fungi</taxon>
        <taxon>Dikarya</taxon>
        <taxon>Basidiomycota</taxon>
        <taxon>Agaricomycotina</taxon>
        <taxon>Agaricomycetes</taxon>
        <taxon>Polyporales</taxon>
        <taxon>Polyporaceae</taxon>
        <taxon>Ganoderma</taxon>
    </lineage>
</organism>
<dbReference type="CDD" id="cd06186">
    <property type="entry name" value="NOX_Duox_like_FAD_NADP"/>
    <property type="match status" value="1"/>
</dbReference>
<keyword evidence="5" id="KW-1003">Cell membrane</keyword>
<dbReference type="InterPro" id="IPR017927">
    <property type="entry name" value="FAD-bd_FR_type"/>
</dbReference>
<sequence>MPVLAAATNTSTTATNGTTGAATAAAPAGAAAPFDNSALIYNIDIFLLCVVAFFFLLFLPRGAIRFVHKREWVDGHFLRSVYVEGPKPVVRRPSAKRQDVISPVSRAHMPERERWAPEPSYTEDYMDKWGATTDASHTFLSSHADILRKASTASGHERRRQNVPTHMSGWSTIFAGPAAFLRRSIRPGLTIGKSIILLGYLGVVLYAGLYMSNPLAQPIRAGFVALSQVPVVVIFGTKNNLVGMLIGFGYERLNYIHRFAGRMFVLAANVHAIGYFYDWSADGSFSKKIALPEFTWALVALICADLLLLLSTEVVRSKFYNSIFVPSHVISVVLLLVALCEHVPVAVPYVLCAVGVYGFDRMLRLVKTRVAMARLRPLPDLGVTRVEVPAVNAGWRAGQHVRLRVLSWGMGWRGWMEAHPFTIASVSRSPSGEGLVLLVKKAGDWTNKLYELAQRAEYGEANGLGANVQVVVEGPYGGPGHAIFSSFSGAMFVAGGSGITFALAAVQDLMQKDAEYRSRVRAMELVWCVQDPAQLTPLVPLFSSLLAQSYDGYADLRISVYYTRAPESDDALKMFRNLPPKLTLSPARPRLGKILSGVVDRSAALFSGGRERRRGSGGLTGVIVGVCGPAGLGEGVRKAVGEFDPKRRKSVGGIELHEEYVARSDLA</sequence>
<dbReference type="SFLD" id="SFLDS00052">
    <property type="entry name" value="Ferric_Reductase_Domain"/>
    <property type="match status" value="1"/>
</dbReference>
<evidence type="ECO:0000256" key="11">
    <source>
        <dbReference type="ARBA" id="ARBA00023136"/>
    </source>
</evidence>
<keyword evidence="18" id="KW-1185">Reference proteome</keyword>
<evidence type="ECO:0000256" key="4">
    <source>
        <dbReference type="ARBA" id="ARBA00022448"/>
    </source>
</evidence>
<comment type="caution">
    <text evidence="17">The sequence shown here is derived from an EMBL/GenBank/DDBJ whole genome shotgun (WGS) entry which is preliminary data.</text>
</comment>
<evidence type="ECO:0000256" key="8">
    <source>
        <dbReference type="ARBA" id="ARBA00022989"/>
    </source>
</evidence>
<dbReference type="Proteomes" id="UP000230002">
    <property type="component" value="Unassembled WGS sequence"/>
</dbReference>
<comment type="similarity">
    <text evidence="2">Belongs to the ferric reductase (FRE) family.</text>
</comment>
<evidence type="ECO:0000256" key="6">
    <source>
        <dbReference type="ARBA" id="ARBA00022692"/>
    </source>
</evidence>
<dbReference type="InterPro" id="IPR013121">
    <property type="entry name" value="Fe_red_NAD-bd_6"/>
</dbReference>
<dbReference type="EMBL" id="AYKW01000034">
    <property type="protein sequence ID" value="PIL27128.1"/>
    <property type="molecule type" value="Genomic_DNA"/>
</dbReference>
<dbReference type="PANTHER" id="PTHR32361:SF9">
    <property type="entry name" value="FERRIC REDUCTASE TRANSMEMBRANE COMPONENT 3-RELATED"/>
    <property type="match status" value="1"/>
</dbReference>
<dbReference type="InterPro" id="IPR017938">
    <property type="entry name" value="Riboflavin_synthase-like_b-brl"/>
</dbReference>
<feature type="transmembrane region" description="Helical" evidence="15">
    <location>
        <begin position="191"/>
        <end position="211"/>
    </location>
</feature>
<evidence type="ECO:0000256" key="7">
    <source>
        <dbReference type="ARBA" id="ARBA00022982"/>
    </source>
</evidence>
<dbReference type="Gene3D" id="3.40.50.80">
    <property type="entry name" value="Nucleotide-binding domain of ferredoxin-NADP reductase (FNR) module"/>
    <property type="match status" value="1"/>
</dbReference>
<dbReference type="Pfam" id="PF01794">
    <property type="entry name" value="Ferric_reduct"/>
    <property type="match status" value="1"/>
</dbReference>
<name>A0A2G8S0P6_9APHY</name>
<feature type="transmembrane region" description="Helical" evidence="15">
    <location>
        <begin position="39"/>
        <end position="59"/>
    </location>
</feature>
<dbReference type="SUPFAM" id="SSF63380">
    <property type="entry name" value="Riboflavin synthase domain-like"/>
    <property type="match status" value="1"/>
</dbReference>
<comment type="subcellular location">
    <subcellularLocation>
        <location evidence="1">Cell membrane</location>
        <topology evidence="1">Multi-pass membrane protein</topology>
    </subcellularLocation>
</comment>
<accession>A0A2G8S0P6</accession>
<feature type="region of interest" description="Disordered" evidence="14">
    <location>
        <begin position="1"/>
        <end position="20"/>
    </location>
</feature>
<feature type="domain" description="FAD-binding FR-type" evidence="16">
    <location>
        <begin position="358"/>
        <end position="482"/>
    </location>
</feature>
<evidence type="ECO:0000256" key="1">
    <source>
        <dbReference type="ARBA" id="ARBA00004651"/>
    </source>
</evidence>
<dbReference type="Pfam" id="PF08022">
    <property type="entry name" value="FAD_binding_8"/>
    <property type="match status" value="1"/>
</dbReference>
<dbReference type="STRING" id="1077348.A0A2G8S0P6"/>
<dbReference type="OrthoDB" id="17725at2759"/>
<dbReference type="PANTHER" id="PTHR32361">
    <property type="entry name" value="FERRIC/CUPRIC REDUCTASE TRANSMEMBRANE COMPONENT"/>
    <property type="match status" value="1"/>
</dbReference>
<keyword evidence="9" id="KW-0560">Oxidoreductase</keyword>
<proteinExistence type="inferred from homology"/>
<feature type="transmembrane region" description="Helical" evidence="15">
    <location>
        <begin position="223"/>
        <end position="247"/>
    </location>
</feature>
<reference evidence="17 18" key="1">
    <citation type="journal article" date="2015" name="Sci. Rep.">
        <title>Chromosome-level genome map provides insights into diverse defense mechanisms in the medicinal fungus Ganoderma sinense.</title>
        <authorList>
            <person name="Zhu Y."/>
            <person name="Xu J."/>
            <person name="Sun C."/>
            <person name="Zhou S."/>
            <person name="Xu H."/>
            <person name="Nelson D.R."/>
            <person name="Qian J."/>
            <person name="Song J."/>
            <person name="Luo H."/>
            <person name="Xiang L."/>
            <person name="Li Y."/>
            <person name="Xu Z."/>
            <person name="Ji A."/>
            <person name="Wang L."/>
            <person name="Lu S."/>
            <person name="Hayward A."/>
            <person name="Sun W."/>
            <person name="Li X."/>
            <person name="Schwartz D.C."/>
            <person name="Wang Y."/>
            <person name="Chen S."/>
        </authorList>
    </citation>
    <scope>NUCLEOTIDE SEQUENCE [LARGE SCALE GENOMIC DNA]</scope>
    <source>
        <strain evidence="17 18">ZZ0214-1</strain>
    </source>
</reference>
<dbReference type="InterPro" id="IPR013112">
    <property type="entry name" value="FAD-bd_8"/>
</dbReference>
<dbReference type="PROSITE" id="PS51384">
    <property type="entry name" value="FAD_FR"/>
    <property type="match status" value="1"/>
</dbReference>
<evidence type="ECO:0000256" key="10">
    <source>
        <dbReference type="ARBA" id="ARBA00023065"/>
    </source>
</evidence>
<dbReference type="GO" id="GO:0015677">
    <property type="term" value="P:copper ion import"/>
    <property type="evidence" value="ECO:0007669"/>
    <property type="project" value="TreeGrafter"/>
</dbReference>
<dbReference type="GO" id="GO:0005886">
    <property type="term" value="C:plasma membrane"/>
    <property type="evidence" value="ECO:0007669"/>
    <property type="project" value="UniProtKB-SubCell"/>
</dbReference>
<evidence type="ECO:0000256" key="13">
    <source>
        <dbReference type="ARBA" id="ARBA00048483"/>
    </source>
</evidence>
<evidence type="ECO:0000256" key="15">
    <source>
        <dbReference type="SAM" id="Phobius"/>
    </source>
</evidence>
<keyword evidence="7" id="KW-0249">Electron transport</keyword>
<dbReference type="SFLD" id="SFLDG01168">
    <property type="entry name" value="Ferric_reductase_subgroup_(FRE"/>
    <property type="match status" value="1"/>
</dbReference>
<keyword evidence="8 15" id="KW-1133">Transmembrane helix</keyword>
<evidence type="ECO:0000259" key="16">
    <source>
        <dbReference type="PROSITE" id="PS51384"/>
    </source>
</evidence>
<evidence type="ECO:0000256" key="9">
    <source>
        <dbReference type="ARBA" id="ARBA00023002"/>
    </source>
</evidence>
<dbReference type="GO" id="GO:0006826">
    <property type="term" value="P:iron ion transport"/>
    <property type="evidence" value="ECO:0007669"/>
    <property type="project" value="TreeGrafter"/>
</dbReference>
<keyword evidence="11 15" id="KW-0472">Membrane</keyword>
<keyword evidence="12" id="KW-0325">Glycoprotein</keyword>
<keyword evidence="4" id="KW-0813">Transport</keyword>
<dbReference type="EC" id="1.16.1.9" evidence="3"/>
<dbReference type="GO" id="GO:0052851">
    <property type="term" value="F:ferric-chelate reductase (NADPH) activity"/>
    <property type="evidence" value="ECO:0007669"/>
    <property type="project" value="UniProtKB-EC"/>
</dbReference>
<dbReference type="InterPro" id="IPR051410">
    <property type="entry name" value="Ferric/Cupric_Reductase"/>
</dbReference>
<keyword evidence="6 15" id="KW-0812">Transmembrane</keyword>
<protein>
    <recommendedName>
        <fullName evidence="3">ferric-chelate reductase (NADPH)</fullName>
        <ecNumber evidence="3">1.16.1.9</ecNumber>
    </recommendedName>
</protein>
<evidence type="ECO:0000256" key="14">
    <source>
        <dbReference type="SAM" id="MobiDB-lite"/>
    </source>
</evidence>
<comment type="catalytic activity">
    <reaction evidence="13">
        <text>2 a Fe(II)-siderophore + NADP(+) + H(+) = 2 a Fe(III)-siderophore + NADPH</text>
        <dbReference type="Rhea" id="RHEA:28795"/>
        <dbReference type="Rhea" id="RHEA-COMP:11342"/>
        <dbReference type="Rhea" id="RHEA-COMP:11344"/>
        <dbReference type="ChEBI" id="CHEBI:15378"/>
        <dbReference type="ChEBI" id="CHEBI:29033"/>
        <dbReference type="ChEBI" id="CHEBI:29034"/>
        <dbReference type="ChEBI" id="CHEBI:57783"/>
        <dbReference type="ChEBI" id="CHEBI:58349"/>
        <dbReference type="EC" id="1.16.1.9"/>
    </reaction>
</comment>
<gene>
    <name evidence="17" type="ORF">GSI_10269</name>
</gene>
<feature type="transmembrane region" description="Helical" evidence="15">
    <location>
        <begin position="289"/>
        <end position="310"/>
    </location>
</feature>
<evidence type="ECO:0000256" key="2">
    <source>
        <dbReference type="ARBA" id="ARBA00006278"/>
    </source>
</evidence>
<dbReference type="InterPro" id="IPR013130">
    <property type="entry name" value="Fe3_Rdtase_TM_dom"/>
</dbReference>
<evidence type="ECO:0000256" key="5">
    <source>
        <dbReference type="ARBA" id="ARBA00022475"/>
    </source>
</evidence>
<evidence type="ECO:0000313" key="18">
    <source>
        <dbReference type="Proteomes" id="UP000230002"/>
    </source>
</evidence>